<dbReference type="RefSeq" id="YP_008771515.1">
    <property type="nucleotide sequence ID" value="NC_022771.1"/>
</dbReference>
<sequence length="176" mass="19849">MAKKKKPNSVTRAMSRGVGARGTSATPNSGKDAHSQARKSTKGHYRVEFTEVFERMTEKDIELRKTYGIDLVAGNLKVPTDMVTLRAKKKTGEQTLTSLDEVYYVKVGQETCGKLSIRTQRLWKSSNLIFVFQIKKTALKPPQKAFSRNKGFKKRTTSQKSQASRNSYNKRRGGKN</sequence>
<dbReference type="EMBL" id="KF669652">
    <property type="protein sequence ID" value="AGY47414.1"/>
    <property type="molecule type" value="Genomic_DNA"/>
</dbReference>
<evidence type="ECO:0000313" key="2">
    <source>
        <dbReference type="EMBL" id="AGY47414.1"/>
    </source>
</evidence>
<dbReference type="Proteomes" id="UP000017648">
    <property type="component" value="Segment"/>
</dbReference>
<gene>
    <name evidence="2" type="ORF">Grass_149</name>
</gene>
<feature type="compositionally biased region" description="Polar residues" evidence="1">
    <location>
        <begin position="158"/>
        <end position="167"/>
    </location>
</feature>
<feature type="region of interest" description="Disordered" evidence="1">
    <location>
        <begin position="1"/>
        <end position="41"/>
    </location>
</feature>
<reference evidence="2 3" key="1">
    <citation type="journal article" date="2013" name="Genome Announc.">
        <title>Complete Genome of Bacillus subtilis Myophage Grass.</title>
        <authorList>
            <person name="Miller S.Y."/>
            <person name="Colquhoun J.M."/>
            <person name="Perl A.L."/>
            <person name="Chamakura K.R."/>
            <person name="Kuty Everett G.F."/>
        </authorList>
    </citation>
    <scope>NUCLEOTIDE SEQUENCE [LARGE SCALE GENOMIC DNA]</scope>
</reference>
<name>U5PU28_BPGRA</name>
<organismHost>
    <name type="scientific">Bacillus subtilis</name>
    <dbReference type="NCBI Taxonomy" id="1423"/>
</organismHost>
<proteinExistence type="predicted"/>
<evidence type="ECO:0000256" key="1">
    <source>
        <dbReference type="SAM" id="MobiDB-lite"/>
    </source>
</evidence>
<dbReference type="OrthoDB" id="13760at10239"/>
<dbReference type="KEGG" id="vg:17960073"/>
<evidence type="ECO:0000313" key="3">
    <source>
        <dbReference type="Proteomes" id="UP000017648"/>
    </source>
</evidence>
<accession>U5PU28</accession>
<feature type="region of interest" description="Disordered" evidence="1">
    <location>
        <begin position="141"/>
        <end position="176"/>
    </location>
</feature>
<protein>
    <submittedName>
        <fullName evidence="2">Uncharacterized protein</fullName>
    </submittedName>
</protein>
<keyword evidence="3" id="KW-1185">Reference proteome</keyword>
<dbReference type="GeneID" id="17960073"/>
<organism evidence="2 3">
    <name type="scientific">Bacillus phage Grass</name>
    <dbReference type="NCBI Taxonomy" id="1406785"/>
    <lineage>
        <taxon>Viruses</taxon>
        <taxon>Duplodnaviria</taxon>
        <taxon>Heunggongvirae</taxon>
        <taxon>Uroviricota</taxon>
        <taxon>Caudoviricetes</taxon>
        <taxon>Herelleviridae</taxon>
        <taxon>Bastillevirinae</taxon>
        <taxon>Nitunavirus</taxon>
        <taxon>Nitunavirus grass</taxon>
    </lineage>
</organism>